<sequence>MDKLQADKLTEIRKAYNERLEVAIERNPQFRVDAVTVQRDVQYLLQLVETKTQRAETAIKANVLLAQGNADLISKNHLLHAQVETQAKALEFYADEETYEQQWVDDAEQWADPEIECDQGQRAREALTQV</sequence>
<name>A0ABU6GS00_9BACL</name>
<dbReference type="EMBL" id="JARLKZ010000015">
    <property type="protein sequence ID" value="MEC0242003.1"/>
    <property type="molecule type" value="Genomic_DNA"/>
</dbReference>
<reference evidence="1 2" key="1">
    <citation type="submission" date="2023-03" db="EMBL/GenBank/DDBJ databases">
        <title>Bacillus Genome Sequencing.</title>
        <authorList>
            <person name="Dunlap C."/>
        </authorList>
    </citation>
    <scope>NUCLEOTIDE SEQUENCE [LARGE SCALE GENOMIC DNA]</scope>
    <source>
        <strain evidence="1 2">BD-525</strain>
    </source>
</reference>
<proteinExistence type="predicted"/>
<keyword evidence="2" id="KW-1185">Reference proteome</keyword>
<gene>
    <name evidence="1" type="ORF">P4H66_19555</name>
</gene>
<comment type="caution">
    <text evidence="1">The sequence shown here is derived from an EMBL/GenBank/DDBJ whole genome shotgun (WGS) entry which is preliminary data.</text>
</comment>
<dbReference type="RefSeq" id="WP_326089744.1">
    <property type="nucleotide sequence ID" value="NZ_JARLKZ010000015.1"/>
</dbReference>
<evidence type="ECO:0000313" key="1">
    <source>
        <dbReference type="EMBL" id="MEC0242003.1"/>
    </source>
</evidence>
<evidence type="ECO:0000313" key="2">
    <source>
        <dbReference type="Proteomes" id="UP001344632"/>
    </source>
</evidence>
<protein>
    <submittedName>
        <fullName evidence="1">Uncharacterized protein</fullName>
    </submittedName>
</protein>
<organism evidence="1 2">
    <name type="scientific">Paenibacillus dokdonensis</name>
    <dbReference type="NCBI Taxonomy" id="2567944"/>
    <lineage>
        <taxon>Bacteria</taxon>
        <taxon>Bacillati</taxon>
        <taxon>Bacillota</taxon>
        <taxon>Bacilli</taxon>
        <taxon>Bacillales</taxon>
        <taxon>Paenibacillaceae</taxon>
        <taxon>Paenibacillus</taxon>
    </lineage>
</organism>
<accession>A0ABU6GS00</accession>
<dbReference type="Proteomes" id="UP001344632">
    <property type="component" value="Unassembled WGS sequence"/>
</dbReference>